<protein>
    <recommendedName>
        <fullName evidence="1">Colicin E3-like ribonuclease domain-containing protein</fullName>
    </recommendedName>
</protein>
<dbReference type="AlphaFoldDB" id="A0A8J3B9Y7"/>
<sequence length="76" mass="8670">MSVPLPRPSFLDTQEAIGAPHGRRRWRNRRGDRLYEWDALHGHVEVYNRRGRHMGVLDAVTGVTVGEAVPGRRIDV</sequence>
<dbReference type="SUPFAM" id="SSF63840">
    <property type="entry name" value="Ribonuclease domain of colicin E3"/>
    <property type="match status" value="1"/>
</dbReference>
<reference evidence="2" key="1">
    <citation type="journal article" date="2014" name="Int. J. Syst. Evol. Microbiol.">
        <title>Complete genome sequence of Corynebacterium casei LMG S-19264T (=DSM 44701T), isolated from a smear-ripened cheese.</title>
        <authorList>
            <consortium name="US DOE Joint Genome Institute (JGI-PGF)"/>
            <person name="Walter F."/>
            <person name="Albersmeier A."/>
            <person name="Kalinowski J."/>
            <person name="Ruckert C."/>
        </authorList>
    </citation>
    <scope>NUCLEOTIDE SEQUENCE</scope>
    <source>
        <strain evidence="2">JCM 3090</strain>
    </source>
</reference>
<dbReference type="EMBL" id="BMQB01000003">
    <property type="protein sequence ID" value="GGJ88962.1"/>
    <property type="molecule type" value="Genomic_DNA"/>
</dbReference>
<proteinExistence type="predicted"/>
<organism evidence="2 3">
    <name type="scientific">Pilimelia anulata</name>
    <dbReference type="NCBI Taxonomy" id="53371"/>
    <lineage>
        <taxon>Bacteria</taxon>
        <taxon>Bacillati</taxon>
        <taxon>Actinomycetota</taxon>
        <taxon>Actinomycetes</taxon>
        <taxon>Micromonosporales</taxon>
        <taxon>Micromonosporaceae</taxon>
        <taxon>Pilimelia</taxon>
    </lineage>
</organism>
<evidence type="ECO:0000313" key="2">
    <source>
        <dbReference type="EMBL" id="GGJ88962.1"/>
    </source>
</evidence>
<evidence type="ECO:0000259" key="1">
    <source>
        <dbReference type="Pfam" id="PF09000"/>
    </source>
</evidence>
<keyword evidence="3" id="KW-1185">Reference proteome</keyword>
<comment type="caution">
    <text evidence="2">The sequence shown here is derived from an EMBL/GenBank/DDBJ whole genome shotgun (WGS) entry which is preliminary data.</text>
</comment>
<dbReference type="GO" id="GO:0003723">
    <property type="term" value="F:RNA binding"/>
    <property type="evidence" value="ECO:0007669"/>
    <property type="project" value="InterPro"/>
</dbReference>
<feature type="domain" description="Colicin E3-like ribonuclease" evidence="1">
    <location>
        <begin position="22"/>
        <end position="74"/>
    </location>
</feature>
<dbReference type="RefSeq" id="WP_189169625.1">
    <property type="nucleotide sequence ID" value="NZ_BMQB01000003.1"/>
</dbReference>
<gene>
    <name evidence="2" type="ORF">GCM10010123_18180</name>
</gene>
<dbReference type="Pfam" id="PF09000">
    <property type="entry name" value="Cytotoxic"/>
    <property type="match status" value="1"/>
</dbReference>
<accession>A0A8J3B9Y7</accession>
<dbReference type="GO" id="GO:0043022">
    <property type="term" value="F:ribosome binding"/>
    <property type="evidence" value="ECO:0007669"/>
    <property type="project" value="InterPro"/>
</dbReference>
<dbReference type="GO" id="GO:0016788">
    <property type="term" value="F:hydrolase activity, acting on ester bonds"/>
    <property type="evidence" value="ECO:0007669"/>
    <property type="project" value="InterPro"/>
</dbReference>
<dbReference type="Gene3D" id="3.10.380.10">
    <property type="entry name" value="Colicin E3-like ribonuclease domain"/>
    <property type="match status" value="1"/>
</dbReference>
<dbReference type="InterPro" id="IPR009105">
    <property type="entry name" value="Colicin_E3_ribonuclease"/>
</dbReference>
<dbReference type="InterPro" id="IPR036725">
    <property type="entry name" value="ColE3_ribonuclease_sf"/>
</dbReference>
<name>A0A8J3B9Y7_9ACTN</name>
<reference evidence="2" key="2">
    <citation type="submission" date="2020-09" db="EMBL/GenBank/DDBJ databases">
        <authorList>
            <person name="Sun Q."/>
            <person name="Ohkuma M."/>
        </authorList>
    </citation>
    <scope>NUCLEOTIDE SEQUENCE</scope>
    <source>
        <strain evidence="2">JCM 3090</strain>
    </source>
</reference>
<evidence type="ECO:0000313" key="3">
    <source>
        <dbReference type="Proteomes" id="UP000649739"/>
    </source>
</evidence>
<dbReference type="Proteomes" id="UP000649739">
    <property type="component" value="Unassembled WGS sequence"/>
</dbReference>